<dbReference type="InterPro" id="IPR027291">
    <property type="entry name" value="Glyco_hydro_38_N_sf"/>
</dbReference>
<keyword evidence="12" id="KW-1185">Reference proteome</keyword>
<organism evidence="11 12">
    <name type="scientific">Ceratobasidium theobromae</name>
    <dbReference type="NCBI Taxonomy" id="1582974"/>
    <lineage>
        <taxon>Eukaryota</taxon>
        <taxon>Fungi</taxon>
        <taxon>Dikarya</taxon>
        <taxon>Basidiomycota</taxon>
        <taxon>Agaricomycotina</taxon>
        <taxon>Agaricomycetes</taxon>
        <taxon>Cantharellales</taxon>
        <taxon>Ceratobasidiaceae</taxon>
        <taxon>Ceratobasidium</taxon>
    </lineage>
</organism>
<dbReference type="Gene3D" id="2.70.98.30">
    <property type="entry name" value="Golgi alpha-mannosidase II, domain 4"/>
    <property type="match status" value="1"/>
</dbReference>
<dbReference type="InterPro" id="IPR000602">
    <property type="entry name" value="Glyco_hydro_38_N"/>
</dbReference>
<comment type="function">
    <text evidence="7">Degrades free oligosaccharides in the vacuole.</text>
</comment>
<evidence type="ECO:0000313" key="11">
    <source>
        <dbReference type="EMBL" id="KAB5592256.1"/>
    </source>
</evidence>
<comment type="caution">
    <text evidence="11">The sequence shown here is derived from an EMBL/GenBank/DDBJ whole genome shotgun (WGS) entry which is preliminary data.</text>
</comment>
<evidence type="ECO:0000256" key="8">
    <source>
        <dbReference type="ARBA" id="ARBA00071615"/>
    </source>
</evidence>
<dbReference type="OrthoDB" id="10261055at2759"/>
<gene>
    <name evidence="11" type="ORF">CTheo_4301</name>
</gene>
<sequence>MGGTHHGHGHGGHHHTPNSSSYPELNFGVGNKWIKNLTKDRVGKFTDGSYASLNLPALMFTHRIDDAEHVKLEVWSAPGLTKPSFEEAMKQEFKPAKKGQQFGPSLTVKMPAEWEKYERVQFEFDPGCEAMIFNTSGVPLQGITGGYDGDRRVEYILDKTKREYSFVIESSCNGMFGISGIAPPDPNRYFTLASADLVVPNQDAWHLFWDFTTLREIIDNLPGNSPLQNLALVIANEIMNEFDVNDPDTVSKCRKIAEKVFGSDWAKEGADIYKLRGGGKGPDREQVWGIGHCHIDTAWLWPYSVTQQKVARSWSTQVDLMNRYPEHHFTCSSAQQYKWLEQLYPPLFEAVKAKIRDGLFEPIGGAWVEHDGNMPSGEAFIRQMTFGQRYFQSRFGVRCRTGWLPDSFGLSGAIPQLMRSAGMQRFFTQKLSCFVPHDTCRQVYFASGKYPMLIPDPRIDTYTAQATTGDVRKAINNHKNLESSDMGLLVFGNGDGGGGPLAKMLENLRRVRAAGNKSRELPLVNMGHTTEAFFDRLEKETGYGSALPNWHGELYLEFHRGTYTSHGSIKKGNRKSEILLRDVELIATLASLTAGYTYPKQRIDDSWEKVLLNQFHDVLPGSAIGMVYEDAEKLYSEVAKECQAILEEAFDTLLVGSTPIDPDTPFTASAKGKVLAINTTPFPRREVVQVPIHNSGGKSLRSSAVQIASDGKTGYVLMDARDGTGVAQPIVHKSGSSDFVLQNSTVCMKISKGRIVSLIDVQLDRELIAPGKTGGLVIFSDQPNYWDAWDVEIHHLEKFKELDFTNITIVENGPVRASVEAQVIYGQTTIKITISLDAVTSSLSSKSRSFVRFDAKVDWRQRHEILKFEIPLDIRGMEATYECQFGHVSRPTHRNTTWDTAKFEVCGHKFADFSEYGYGVAILSESKYGFAVTGNILRISLLRAATSPDAEQDQGEHAFSWAVLPHLGHFLESDVPQVAYVFNSPLHLRYLPDQGGDGYGGLSHLIHKTLFNVSGAPNVILETVKRGDDDDFSTNSKKERTVILRLYEAFGGHAQASLNVSKRLKVSKAAVANVLEEDLAELKGGDSEDCISFPLKFRGFEVITVKLTVALSKSPHKSSPSREEWVQVVGL</sequence>
<dbReference type="PANTHER" id="PTHR46017">
    <property type="entry name" value="ALPHA-MANNOSIDASE 2C1"/>
    <property type="match status" value="1"/>
</dbReference>
<dbReference type="Gene3D" id="1.20.1270.50">
    <property type="entry name" value="Glycoside hydrolase family 38, central domain"/>
    <property type="match status" value="1"/>
</dbReference>
<feature type="compositionally biased region" description="Basic residues" evidence="9">
    <location>
        <begin position="1"/>
        <end position="16"/>
    </location>
</feature>
<evidence type="ECO:0000256" key="3">
    <source>
        <dbReference type="ARBA" id="ARBA00012752"/>
    </source>
</evidence>
<comment type="similarity">
    <text evidence="2">Belongs to the glycosyl hydrolase 38 family.</text>
</comment>
<protein>
    <recommendedName>
        <fullName evidence="8">Alpha-mannosidase</fullName>
        <ecNumber evidence="3">3.2.1.24</ecNumber>
    </recommendedName>
</protein>
<dbReference type="FunFam" id="2.70.98.30:FF:000001">
    <property type="entry name" value="alpha-mannosidase 2C1 isoform X2"/>
    <property type="match status" value="1"/>
</dbReference>
<evidence type="ECO:0000256" key="4">
    <source>
        <dbReference type="ARBA" id="ARBA00022723"/>
    </source>
</evidence>
<keyword evidence="5 11" id="KW-0378">Hydrolase</keyword>
<dbReference type="SUPFAM" id="SSF74650">
    <property type="entry name" value="Galactose mutarotase-like"/>
    <property type="match status" value="1"/>
</dbReference>
<accession>A0A5N5QM64</accession>
<evidence type="ECO:0000313" key="12">
    <source>
        <dbReference type="Proteomes" id="UP000383932"/>
    </source>
</evidence>
<dbReference type="Pfam" id="PF07748">
    <property type="entry name" value="Glyco_hydro_38C"/>
    <property type="match status" value="1"/>
</dbReference>
<dbReference type="InterPro" id="IPR011682">
    <property type="entry name" value="Glyco_hydro_38_C"/>
</dbReference>
<dbReference type="Pfam" id="PF09261">
    <property type="entry name" value="Alpha-mann_mid"/>
    <property type="match status" value="1"/>
</dbReference>
<dbReference type="Gene3D" id="3.20.110.10">
    <property type="entry name" value="Glycoside hydrolase 38, N terminal domain"/>
    <property type="match status" value="1"/>
</dbReference>
<reference evidence="11 12" key="1">
    <citation type="journal article" date="2019" name="Fungal Biol. Biotechnol.">
        <title>Draft genome sequence of fastidious pathogen Ceratobasidium theobromae, which causes vascular-streak dieback in Theobroma cacao.</title>
        <authorList>
            <person name="Ali S.S."/>
            <person name="Asman A."/>
            <person name="Shao J."/>
            <person name="Firmansyah A.P."/>
            <person name="Susilo A.W."/>
            <person name="Rosmana A."/>
            <person name="McMahon P."/>
            <person name="Junaid M."/>
            <person name="Guest D."/>
            <person name="Kheng T.Y."/>
            <person name="Meinhardt L.W."/>
            <person name="Bailey B.A."/>
        </authorList>
    </citation>
    <scope>NUCLEOTIDE SEQUENCE [LARGE SCALE GENOMIC DNA]</scope>
    <source>
        <strain evidence="11 12">CT2</strain>
    </source>
</reference>
<dbReference type="InterPro" id="IPR041147">
    <property type="entry name" value="GH38_C"/>
</dbReference>
<dbReference type="InterPro" id="IPR028995">
    <property type="entry name" value="Glyco_hydro_57/38_cen_sf"/>
</dbReference>
<name>A0A5N5QM64_9AGAM</name>
<evidence type="ECO:0000256" key="1">
    <source>
        <dbReference type="ARBA" id="ARBA00000365"/>
    </source>
</evidence>
<dbReference type="Pfam" id="PF22907">
    <property type="entry name" value="Ams1-like_1st"/>
    <property type="match status" value="1"/>
</dbReference>
<dbReference type="Pfam" id="PF01074">
    <property type="entry name" value="Glyco_hydro_38N"/>
    <property type="match status" value="1"/>
</dbReference>
<dbReference type="GO" id="GO:0046872">
    <property type="term" value="F:metal ion binding"/>
    <property type="evidence" value="ECO:0007669"/>
    <property type="project" value="UniProtKB-KW"/>
</dbReference>
<dbReference type="EMBL" id="SSOP01000071">
    <property type="protein sequence ID" value="KAB5592256.1"/>
    <property type="molecule type" value="Genomic_DNA"/>
</dbReference>
<dbReference type="InterPro" id="IPR015341">
    <property type="entry name" value="Glyco_hydro_38_cen"/>
</dbReference>
<evidence type="ECO:0000256" key="9">
    <source>
        <dbReference type="SAM" id="MobiDB-lite"/>
    </source>
</evidence>
<dbReference type="InterPro" id="IPR011013">
    <property type="entry name" value="Gal_mutarotase_sf_dom"/>
</dbReference>
<dbReference type="SUPFAM" id="SSF88688">
    <property type="entry name" value="Families 57/38 glycoside transferase middle domain"/>
    <property type="match status" value="1"/>
</dbReference>
<dbReference type="SMART" id="SM00872">
    <property type="entry name" value="Alpha-mann_mid"/>
    <property type="match status" value="1"/>
</dbReference>
<feature type="region of interest" description="Disordered" evidence="9">
    <location>
        <begin position="1"/>
        <end position="22"/>
    </location>
</feature>
<evidence type="ECO:0000259" key="10">
    <source>
        <dbReference type="SMART" id="SM00872"/>
    </source>
</evidence>
<keyword evidence="6" id="KW-0326">Glycosidase</keyword>
<dbReference type="FunFam" id="1.20.1270.50:FF:000004">
    <property type="entry name" value="alpha-mannosidase 2C1 isoform X1"/>
    <property type="match status" value="1"/>
</dbReference>
<dbReference type="Pfam" id="PF17677">
    <property type="entry name" value="Glyco_hydro38C2"/>
    <property type="match status" value="1"/>
</dbReference>
<dbReference type="Proteomes" id="UP000383932">
    <property type="component" value="Unassembled WGS sequence"/>
</dbReference>
<proteinExistence type="inferred from homology"/>
<evidence type="ECO:0000256" key="7">
    <source>
        <dbReference type="ARBA" id="ARBA00054985"/>
    </source>
</evidence>
<dbReference type="PANTHER" id="PTHR46017:SF1">
    <property type="entry name" value="ALPHA-MANNOSIDASE 2C1"/>
    <property type="match status" value="1"/>
</dbReference>
<evidence type="ECO:0000256" key="2">
    <source>
        <dbReference type="ARBA" id="ARBA00009792"/>
    </source>
</evidence>
<dbReference type="InterPro" id="IPR037094">
    <property type="entry name" value="Glyco_hydro_38_cen_sf"/>
</dbReference>
<dbReference type="GO" id="GO:0006013">
    <property type="term" value="P:mannose metabolic process"/>
    <property type="evidence" value="ECO:0007669"/>
    <property type="project" value="InterPro"/>
</dbReference>
<comment type="catalytic activity">
    <reaction evidence="1">
        <text>Hydrolysis of terminal, non-reducing alpha-D-mannose residues in alpha-D-mannosides.</text>
        <dbReference type="EC" id="3.2.1.24"/>
    </reaction>
</comment>
<dbReference type="GO" id="GO:0004559">
    <property type="term" value="F:alpha-mannosidase activity"/>
    <property type="evidence" value="ECO:0007669"/>
    <property type="project" value="UniProtKB-EC"/>
</dbReference>
<dbReference type="EC" id="3.2.1.24" evidence="3"/>
<dbReference type="GO" id="GO:0000329">
    <property type="term" value="C:fungal-type vacuole membrane"/>
    <property type="evidence" value="ECO:0007669"/>
    <property type="project" value="TreeGrafter"/>
</dbReference>
<dbReference type="FunFam" id="3.20.110.10:FF:000002">
    <property type="entry name" value="alpha-mannosidase 2C1 isoform X1"/>
    <property type="match status" value="1"/>
</dbReference>
<evidence type="ECO:0000256" key="6">
    <source>
        <dbReference type="ARBA" id="ARBA00023295"/>
    </source>
</evidence>
<dbReference type="AlphaFoldDB" id="A0A5N5QM64"/>
<dbReference type="InterPro" id="IPR054723">
    <property type="entry name" value="Ams1-like_N"/>
</dbReference>
<keyword evidence="4" id="KW-0479">Metal-binding</keyword>
<dbReference type="InterPro" id="IPR011330">
    <property type="entry name" value="Glyco_hydro/deAcase_b/a-brl"/>
</dbReference>
<feature type="domain" description="Glycoside hydrolase family 38 central" evidence="10">
    <location>
        <begin position="557"/>
        <end position="635"/>
    </location>
</feature>
<dbReference type="GO" id="GO:0009313">
    <property type="term" value="P:oligosaccharide catabolic process"/>
    <property type="evidence" value="ECO:0007669"/>
    <property type="project" value="TreeGrafter"/>
</dbReference>
<evidence type="ECO:0000256" key="5">
    <source>
        <dbReference type="ARBA" id="ARBA00022801"/>
    </source>
</evidence>
<dbReference type="SUPFAM" id="SSF88713">
    <property type="entry name" value="Glycoside hydrolase/deacetylase"/>
    <property type="match status" value="1"/>
</dbReference>
<dbReference type="GO" id="GO:0030246">
    <property type="term" value="F:carbohydrate binding"/>
    <property type="evidence" value="ECO:0007669"/>
    <property type="project" value="InterPro"/>
</dbReference>